<comment type="caution">
    <text evidence="1">The sequence shown here is derived from an EMBL/GenBank/DDBJ whole genome shotgun (WGS) entry which is preliminary data.</text>
</comment>
<evidence type="ECO:0000313" key="1">
    <source>
        <dbReference type="EMBL" id="CAH3150818.1"/>
    </source>
</evidence>
<proteinExistence type="predicted"/>
<sequence>MFGPESDSQFTESIWPSAIVGAGSFCNYQSKLTPDSKEFAMMIDTQHKRMVQRGILTCPSGCKCD</sequence>
<keyword evidence="2" id="KW-1185">Reference proteome</keyword>
<organism evidence="1 2">
    <name type="scientific">Porites lobata</name>
    <dbReference type="NCBI Taxonomy" id="104759"/>
    <lineage>
        <taxon>Eukaryota</taxon>
        <taxon>Metazoa</taxon>
        <taxon>Cnidaria</taxon>
        <taxon>Anthozoa</taxon>
        <taxon>Hexacorallia</taxon>
        <taxon>Scleractinia</taxon>
        <taxon>Fungiina</taxon>
        <taxon>Poritidae</taxon>
        <taxon>Porites</taxon>
    </lineage>
</organism>
<dbReference type="EMBL" id="CALNXK010000090">
    <property type="protein sequence ID" value="CAH3150818.1"/>
    <property type="molecule type" value="Genomic_DNA"/>
</dbReference>
<gene>
    <name evidence="1" type="ORF">PLOB_00048463</name>
</gene>
<protein>
    <submittedName>
        <fullName evidence="1">Uncharacterized protein</fullName>
    </submittedName>
</protein>
<evidence type="ECO:0000313" key="2">
    <source>
        <dbReference type="Proteomes" id="UP001159405"/>
    </source>
</evidence>
<dbReference type="Proteomes" id="UP001159405">
    <property type="component" value="Unassembled WGS sequence"/>
</dbReference>
<name>A0ABN8PUP0_9CNID</name>
<reference evidence="1 2" key="1">
    <citation type="submission" date="2022-05" db="EMBL/GenBank/DDBJ databases">
        <authorList>
            <consortium name="Genoscope - CEA"/>
            <person name="William W."/>
        </authorList>
    </citation>
    <scope>NUCLEOTIDE SEQUENCE [LARGE SCALE GENOMIC DNA]</scope>
</reference>
<accession>A0ABN8PUP0</accession>
<feature type="non-terminal residue" evidence="1">
    <location>
        <position position="65"/>
    </location>
</feature>